<reference evidence="2 3" key="1">
    <citation type="submission" date="2019-02" db="EMBL/GenBank/DDBJ databases">
        <title>Kribbella capetownensis sp. nov. and Kribbella speibonae sp. nov., isolated from soil.</title>
        <authorList>
            <person name="Curtis S.M."/>
            <person name="Norton I."/>
            <person name="Everest G.J."/>
            <person name="Meyers P.R."/>
        </authorList>
    </citation>
    <scope>NUCLEOTIDE SEQUENCE [LARGE SCALE GENOMIC DNA]</scope>
    <source>
        <strain evidence="2 3">DSM 27082</strain>
    </source>
</reference>
<proteinExistence type="predicted"/>
<dbReference type="EMBL" id="SJKA01000010">
    <property type="protein sequence ID" value="TCC29202.1"/>
    <property type="molecule type" value="Genomic_DNA"/>
</dbReference>
<feature type="compositionally biased region" description="Low complexity" evidence="1">
    <location>
        <begin position="90"/>
        <end position="108"/>
    </location>
</feature>
<evidence type="ECO:0000313" key="2">
    <source>
        <dbReference type="EMBL" id="TCC29202.1"/>
    </source>
</evidence>
<organism evidence="2 3">
    <name type="scientific">Kribbella sindirgiensis</name>
    <dbReference type="NCBI Taxonomy" id="1124744"/>
    <lineage>
        <taxon>Bacteria</taxon>
        <taxon>Bacillati</taxon>
        <taxon>Actinomycetota</taxon>
        <taxon>Actinomycetes</taxon>
        <taxon>Propionibacteriales</taxon>
        <taxon>Kribbellaceae</taxon>
        <taxon>Kribbella</taxon>
    </lineage>
</organism>
<evidence type="ECO:0008006" key="4">
    <source>
        <dbReference type="Google" id="ProtNLM"/>
    </source>
</evidence>
<evidence type="ECO:0000313" key="3">
    <source>
        <dbReference type="Proteomes" id="UP000292695"/>
    </source>
</evidence>
<dbReference type="OrthoDB" id="4843846at2"/>
<feature type="compositionally biased region" description="Basic and acidic residues" evidence="1">
    <location>
        <begin position="60"/>
        <end position="71"/>
    </location>
</feature>
<protein>
    <recommendedName>
        <fullName evidence="4">Antitoxin</fullName>
    </recommendedName>
</protein>
<accession>A0A4V2M2R7</accession>
<gene>
    <name evidence="2" type="ORF">E0H50_26640</name>
</gene>
<dbReference type="AlphaFoldDB" id="A0A4V2M2R7"/>
<evidence type="ECO:0000256" key="1">
    <source>
        <dbReference type="SAM" id="MobiDB-lite"/>
    </source>
</evidence>
<feature type="compositionally biased region" description="Polar residues" evidence="1">
    <location>
        <begin position="119"/>
        <end position="132"/>
    </location>
</feature>
<dbReference type="Proteomes" id="UP000292695">
    <property type="component" value="Unassembled WGS sequence"/>
</dbReference>
<dbReference type="InterPro" id="IPR028037">
    <property type="entry name" value="Antitoxin_Rv0909/MT0933"/>
</dbReference>
<dbReference type="RefSeq" id="WP_131293255.1">
    <property type="nucleotide sequence ID" value="NZ_SJKA01000010.1"/>
</dbReference>
<feature type="compositionally biased region" description="Basic and acidic residues" evidence="1">
    <location>
        <begin position="19"/>
        <end position="35"/>
    </location>
</feature>
<keyword evidence="3" id="KW-1185">Reference proteome</keyword>
<sequence length="132" mass="13454">MNDFQEQAKNWLRNVVKQNPDKIKAGVEKAGDLIDKQTGGKYAEKVDAVQQKVGGFVDKQNSEDAPGRSEETPSPAGAESSTAPERPEAASESTGTASESATGASAGTPEAAPGESAETAGTSDGRTGTQGS</sequence>
<dbReference type="Pfam" id="PF14013">
    <property type="entry name" value="MT0933_antitox"/>
    <property type="match status" value="1"/>
</dbReference>
<comment type="caution">
    <text evidence="2">The sequence shown here is derived from an EMBL/GenBank/DDBJ whole genome shotgun (WGS) entry which is preliminary data.</text>
</comment>
<feature type="region of interest" description="Disordered" evidence="1">
    <location>
        <begin position="19"/>
        <end position="132"/>
    </location>
</feature>
<name>A0A4V2M2R7_9ACTN</name>